<dbReference type="Gene3D" id="1.10.10.2830">
    <property type="match status" value="1"/>
</dbReference>
<dbReference type="NCBIfam" id="TIGR03734">
    <property type="entry name" value="PRTRC_parB"/>
    <property type="match status" value="1"/>
</dbReference>
<dbReference type="GO" id="GO:0005694">
    <property type="term" value="C:chromosome"/>
    <property type="evidence" value="ECO:0007669"/>
    <property type="project" value="TreeGrafter"/>
</dbReference>
<dbReference type="PANTHER" id="PTHR33375:SF1">
    <property type="entry name" value="CHROMOSOME-PARTITIONING PROTEIN PARB-RELATED"/>
    <property type="match status" value="1"/>
</dbReference>
<protein>
    <submittedName>
        <fullName evidence="5">Chromosome partitioning protein ParB</fullName>
    </submittedName>
</protein>
<evidence type="ECO:0000259" key="4">
    <source>
        <dbReference type="SMART" id="SM00470"/>
    </source>
</evidence>
<feature type="domain" description="ParB-like N-terminal" evidence="4">
    <location>
        <begin position="12"/>
        <end position="105"/>
    </location>
</feature>
<dbReference type="Pfam" id="PF17762">
    <property type="entry name" value="HTH_ParB"/>
    <property type="match status" value="1"/>
</dbReference>
<dbReference type="InterPro" id="IPR003115">
    <property type="entry name" value="ParB_N"/>
</dbReference>
<dbReference type="InterPro" id="IPR022396">
    <property type="entry name" value="PRTRC_ParB"/>
</dbReference>
<dbReference type="EMBL" id="CP017075">
    <property type="protein sequence ID" value="AOR76303.1"/>
    <property type="molecule type" value="Genomic_DNA"/>
</dbReference>
<reference evidence="6" key="1">
    <citation type="journal article" date="2017" name="J. Biotechnol.">
        <title>Complete genome sequence of Novosphingobium resinovorum SA1, a versatile xenobiotic-degrading bacterium capable of utilizing sulfanilic acid.</title>
        <authorList>
            <person name="Hegedus B."/>
            <person name="Kos P.B."/>
            <person name="Balint B."/>
            <person name="Maroti G."/>
            <person name="Gan H.M."/>
            <person name="Perei K."/>
            <person name="Rakhely G."/>
        </authorList>
    </citation>
    <scope>NUCLEOTIDE SEQUENCE [LARGE SCALE GENOMIC DNA]</scope>
    <source>
        <strain evidence="6">SA1</strain>
    </source>
</reference>
<dbReference type="RefSeq" id="WP_069707759.1">
    <property type="nucleotide sequence ID" value="NZ_CP017075.1"/>
</dbReference>
<feature type="region of interest" description="Disordered" evidence="3">
    <location>
        <begin position="259"/>
        <end position="299"/>
    </location>
</feature>
<comment type="similarity">
    <text evidence="1">Belongs to the ParB family.</text>
</comment>
<evidence type="ECO:0000313" key="6">
    <source>
        <dbReference type="Proteomes" id="UP000094626"/>
    </source>
</evidence>
<dbReference type="KEGG" id="nre:BES08_05670"/>
<dbReference type="NCBIfam" id="TIGR00180">
    <property type="entry name" value="parB_part"/>
    <property type="match status" value="1"/>
</dbReference>
<evidence type="ECO:0000313" key="5">
    <source>
        <dbReference type="EMBL" id="AOR76303.1"/>
    </source>
</evidence>
<dbReference type="InterPro" id="IPR041468">
    <property type="entry name" value="HTH_ParB/Spo0J"/>
</dbReference>
<dbReference type="SUPFAM" id="SSF110849">
    <property type="entry name" value="ParB/Sulfiredoxin"/>
    <property type="match status" value="1"/>
</dbReference>
<keyword evidence="2" id="KW-0159">Chromosome partition</keyword>
<dbReference type="InterPro" id="IPR036086">
    <property type="entry name" value="ParB/Sulfiredoxin_sf"/>
</dbReference>
<dbReference type="SMART" id="SM00470">
    <property type="entry name" value="ParB"/>
    <property type="match status" value="1"/>
</dbReference>
<dbReference type="GO" id="GO:0007059">
    <property type="term" value="P:chromosome segregation"/>
    <property type="evidence" value="ECO:0007669"/>
    <property type="project" value="UniProtKB-KW"/>
</dbReference>
<dbReference type="Proteomes" id="UP000094626">
    <property type="component" value="Chromosome"/>
</dbReference>
<gene>
    <name evidence="5" type="ORF">BES08_05670</name>
</gene>
<dbReference type="Pfam" id="PF02195">
    <property type="entry name" value="ParB_N"/>
    <property type="match status" value="1"/>
</dbReference>
<dbReference type="InterPro" id="IPR050336">
    <property type="entry name" value="Chromosome_partition/occlusion"/>
</dbReference>
<dbReference type="AlphaFoldDB" id="A0A1D8A2E2"/>
<proteinExistence type="inferred from homology"/>
<sequence length="437" mass="46807">MTLDTKGQQRAVVLPLSSITPGYNPRRYFDSKAHEELVASLQLRGMLQPMLVRPAPDGGEGYLLVAGGRRYRAALEAFGRDGNAPVLIRDMTDDEAVEAAIDENDVRDDASETEQADAAVRVLAASQNDRAEAARRLGWSPAKLDRRLALANLSEPVKLALDERRIKVGHAELLAAVPGDKQEKALDTILTAGLDVNKTRELLMRVTQSLAAARFDKAECTACPFNSAAQRALFATHVEDGHCTNPGCFQLKTESAEPVADEKNAVPAPDAAPAEPDVSSSAPRSAIVPKKASPTEAPKQTVNAAMIASRAADVRESAWRAALIQAGEGDPEILRAFESILRDTWKVDAVFLGRFGKDELKFIAKECGLIDHMGTKAFAKLMQAKTDAIVAGMLNATGFDWSGRLPGALTLDGKYSPPAVDASVNAPSTTEKDSLPC</sequence>
<dbReference type="PANTHER" id="PTHR33375">
    <property type="entry name" value="CHROMOSOME-PARTITIONING PROTEIN PARB-RELATED"/>
    <property type="match status" value="1"/>
</dbReference>
<dbReference type="Gene3D" id="3.90.1530.30">
    <property type="match status" value="1"/>
</dbReference>
<dbReference type="OrthoDB" id="9796891at2"/>
<organism evidence="5 6">
    <name type="scientific">Novosphingobium resinovorum</name>
    <dbReference type="NCBI Taxonomy" id="158500"/>
    <lineage>
        <taxon>Bacteria</taxon>
        <taxon>Pseudomonadati</taxon>
        <taxon>Pseudomonadota</taxon>
        <taxon>Alphaproteobacteria</taxon>
        <taxon>Sphingomonadales</taxon>
        <taxon>Sphingomonadaceae</taxon>
        <taxon>Novosphingobium</taxon>
    </lineage>
</organism>
<feature type="compositionally biased region" description="Low complexity" evidence="3">
    <location>
        <begin position="265"/>
        <end position="283"/>
    </location>
</feature>
<accession>A0A1D8A2E2</accession>
<name>A0A1D8A2E2_9SPHN</name>
<keyword evidence="6" id="KW-1185">Reference proteome</keyword>
<evidence type="ECO:0000256" key="2">
    <source>
        <dbReference type="ARBA" id="ARBA00022829"/>
    </source>
</evidence>
<dbReference type="InterPro" id="IPR004437">
    <property type="entry name" value="ParB/RepB/Spo0J"/>
</dbReference>
<evidence type="ECO:0000256" key="3">
    <source>
        <dbReference type="SAM" id="MobiDB-lite"/>
    </source>
</evidence>
<dbReference type="GO" id="GO:0003677">
    <property type="term" value="F:DNA binding"/>
    <property type="evidence" value="ECO:0007669"/>
    <property type="project" value="InterPro"/>
</dbReference>
<dbReference type="SUPFAM" id="SSF109709">
    <property type="entry name" value="KorB DNA-binding domain-like"/>
    <property type="match status" value="1"/>
</dbReference>
<evidence type="ECO:0000256" key="1">
    <source>
        <dbReference type="ARBA" id="ARBA00006295"/>
    </source>
</evidence>